<dbReference type="Proteomes" id="UP000694726">
    <property type="component" value="Unplaced"/>
</dbReference>
<evidence type="ECO:0000256" key="28">
    <source>
        <dbReference type="SAM" id="MobiDB-lite"/>
    </source>
</evidence>
<reference evidence="32" key="1">
    <citation type="submission" date="2025-08" db="UniProtKB">
        <authorList>
            <consortium name="Ensembl"/>
        </authorList>
    </citation>
    <scope>IDENTIFICATION</scope>
</reference>
<evidence type="ECO:0000256" key="17">
    <source>
        <dbReference type="ARBA" id="ARBA00022949"/>
    </source>
</evidence>
<keyword evidence="12 30" id="KW-0732">Signal</keyword>
<evidence type="ECO:0000256" key="29">
    <source>
        <dbReference type="SAM" id="Phobius"/>
    </source>
</evidence>
<feature type="compositionally biased region" description="Acidic residues" evidence="28">
    <location>
        <begin position="746"/>
        <end position="758"/>
    </location>
</feature>
<name>A0A8D0MLE2_PIG</name>
<proteinExistence type="predicted"/>
<comment type="function">
    <text evidence="25">Cadherins are calcium-dependent cell adhesion proteins. They preferentially interact with themselves in a homophilic manner in connecting cells; cadherins may thus contribute to the sorting of heterogeneous cell types. CDH1 is involved in mechanisms regulating cell-cell adhesions, mobility and proliferation of epithelial cells. Promotes organization of radial actin fiber structure and cellular response to contractile forces, via its interaction with AMOTL2 which facilitates anchoring of radial actin fibers to CDH1 junction complexes at the cell membrane. Plays a role in the early stages of desmosome cell-cell junction formation via facilitating the recruitment of DSG2 and DSP to desmosome plaques. Has a potent invasive suppressor role. It is a ligand for integrin alpha-E/beta-7.</text>
</comment>
<keyword evidence="21" id="KW-0325">Glycoprotein</keyword>
<feature type="domain" description="Cadherin" evidence="31">
    <location>
        <begin position="366"/>
        <end position="476"/>
    </location>
</feature>
<dbReference type="InterPro" id="IPR015919">
    <property type="entry name" value="Cadherin-like_sf"/>
</dbReference>
<sequence length="873" mass="96561">MGPPCRSLSALLLLLQVSSWLCQEPEPCNPGFGAKSYTFTVPRRHLDRGRVLGRVSFEGCTGLPRTVYVSDDTRFKVGTDGVVTVKRPFQLHNPEISFLIHAWDSTRRKLSTKVTLKAAAHHHHHHRHQDSPSGARTEVLTFPSSHHGLRRQKRDWVIPPISCPENEKGPFPKDLVQIKSNREKETKVFYSITGQGADTPPVGVFMIERETGEAIAKYILYSHAVSSNGQAIEEPMEIVITVTDQNDNKPEFTQEVFRGSVMEGALPGTSVMQVTATDKDDDVNTYNAAIAYTILSQEPTLPHNQMFTINRDTGVISVLTTGLDRESFPTYTLVVQAADLQGDGLSTTATAMITVTDINDNPPIFNPTSYQGSVPENEANVAITTLTVTDGDVANTPAWVAVYTILNDNEKQFVVITDPVTNEGVLKTAKGLDFEAKQQYILYVAVTNVAPFEVTLSTSTATVTVDVIDVNEAPIFIPAQKRVEVPEDFGVGLEITSYTAREPDTFMEQKITYRIWRDAANWLEINPDTGAITTRAELDRENFEHVKNSTYTALIIATDNGSPPATGTGTLLLFLDDVNDNGPIPEPRNMDFCQRNPQPHVININDPDLPPNTSPFTAELTHGASANWTIEFNDREHESLILKPKKTLEFGDYKINLKLTDNQNKDQVTTLDVHVCDCEGVANSCRKAGPLAEAGLQVPAILGILGGILAFLILILLLLLLIRRRRVVKEPLLPPEDDTRDNVYYYDEEGGGEEDQDFDLSQLHRGLDARPEVTRNDVAPTLLSMPQYRPRPANPDEIGNFIDENLKAADSDPTAPPYDSLLVFDYEGSGSEAASLSSLNSSESDQDQDYDYLNEWGNRFKKLADMYGGGEDD</sequence>
<evidence type="ECO:0000256" key="5">
    <source>
        <dbReference type="ARBA" id="ARBA00004568"/>
    </source>
</evidence>
<dbReference type="InterPro" id="IPR002126">
    <property type="entry name" value="Cadherin-like_dom"/>
</dbReference>
<evidence type="ECO:0000256" key="8">
    <source>
        <dbReference type="ARBA" id="ARBA00022490"/>
    </source>
</evidence>
<keyword evidence="14" id="KW-0967">Endosome</keyword>
<feature type="region of interest" description="Disordered" evidence="28">
    <location>
        <begin position="117"/>
        <end position="147"/>
    </location>
</feature>
<comment type="subcellular location">
    <subcellularLocation>
        <location evidence="4">Cell junction</location>
        <location evidence="4">Adherens junction</location>
    </subcellularLocation>
    <subcellularLocation>
        <location evidence="5">Cell junction</location>
        <location evidence="5">Desmosome</location>
    </subcellularLocation>
    <subcellularLocation>
        <location evidence="2 27">Cell membrane</location>
        <topology evidence="2 27">Single-pass type I membrane protein</topology>
    </subcellularLocation>
    <subcellularLocation>
        <location evidence="3">Cytoplasm</location>
    </subcellularLocation>
    <subcellularLocation>
        <location evidence="1">Endosome</location>
    </subcellularLocation>
    <subcellularLocation>
        <location evidence="6">Golgi apparatus</location>
        <location evidence="6">trans-Golgi network</location>
    </subcellularLocation>
</comment>
<dbReference type="Pfam" id="PF08758">
    <property type="entry name" value="Cadherin_pro"/>
    <property type="match status" value="1"/>
</dbReference>
<dbReference type="GO" id="GO:0005912">
    <property type="term" value="C:adherens junction"/>
    <property type="evidence" value="ECO:0007669"/>
    <property type="project" value="UniProtKB-SubCell"/>
</dbReference>
<dbReference type="FunFam" id="2.60.40.60:FF:000031">
    <property type="entry name" value="Cadherin 3"/>
    <property type="match status" value="1"/>
</dbReference>
<comment type="function">
    <text evidence="23">E-Cad/CTF2 promotes non-amyloidogenic degradation of Abeta precursors. Has a strong inhibitory effect on APP C99 and C83 production.</text>
</comment>
<dbReference type="GO" id="GO:0005794">
    <property type="term" value="C:Golgi apparatus"/>
    <property type="evidence" value="ECO:0007669"/>
    <property type="project" value="UniProtKB-SubCell"/>
</dbReference>
<dbReference type="InterPro" id="IPR000233">
    <property type="entry name" value="Cadherin_Y-type_LIR"/>
</dbReference>
<evidence type="ECO:0000256" key="23">
    <source>
        <dbReference type="ARBA" id="ARBA00025086"/>
    </source>
</evidence>
<evidence type="ECO:0000256" key="15">
    <source>
        <dbReference type="ARBA" id="ARBA00022837"/>
    </source>
</evidence>
<dbReference type="CDD" id="cd00031">
    <property type="entry name" value="CA_like"/>
    <property type="match status" value="1"/>
</dbReference>
<dbReference type="SMART" id="SM00112">
    <property type="entry name" value="CA"/>
    <property type="match status" value="4"/>
</dbReference>
<dbReference type="GO" id="GO:0005768">
    <property type="term" value="C:endosome"/>
    <property type="evidence" value="ECO:0007669"/>
    <property type="project" value="UniProtKB-SubCell"/>
</dbReference>
<keyword evidence="7" id="KW-1003">Cell membrane</keyword>
<evidence type="ECO:0000256" key="19">
    <source>
        <dbReference type="ARBA" id="ARBA00023034"/>
    </source>
</evidence>
<feature type="region of interest" description="Disordered" evidence="28">
    <location>
        <begin position="738"/>
        <end position="758"/>
    </location>
</feature>
<evidence type="ECO:0000256" key="10">
    <source>
        <dbReference type="ARBA" id="ARBA00022692"/>
    </source>
</evidence>
<dbReference type="GO" id="GO:0007156">
    <property type="term" value="P:homophilic cell adhesion via plasma membrane adhesion molecules"/>
    <property type="evidence" value="ECO:0007669"/>
    <property type="project" value="InterPro"/>
</dbReference>
<dbReference type="CDD" id="cd11304">
    <property type="entry name" value="Cadherin_repeat"/>
    <property type="match status" value="3"/>
</dbReference>
<dbReference type="FunFam" id="2.60.40.60:FF:000191">
    <property type="entry name" value="Cadherin 1"/>
    <property type="match status" value="1"/>
</dbReference>
<evidence type="ECO:0000256" key="30">
    <source>
        <dbReference type="SAM" id="SignalP"/>
    </source>
</evidence>
<keyword evidence="16 27" id="KW-0130">Cell adhesion</keyword>
<dbReference type="Pfam" id="PF00028">
    <property type="entry name" value="Cadherin"/>
    <property type="match status" value="4"/>
</dbReference>
<feature type="chain" id="PRO_5034895081" description="Cadherin-1" evidence="30">
    <location>
        <begin position="23"/>
        <end position="873"/>
    </location>
</feature>
<dbReference type="FunFam" id="4.10.900.10:FF:000001">
    <property type="entry name" value="Cadherin 2"/>
    <property type="match status" value="1"/>
</dbReference>
<evidence type="ECO:0000256" key="13">
    <source>
        <dbReference type="ARBA" id="ARBA00022737"/>
    </source>
</evidence>
<evidence type="ECO:0000256" key="22">
    <source>
        <dbReference type="ARBA" id="ARBA00023893"/>
    </source>
</evidence>
<evidence type="ECO:0000259" key="31">
    <source>
        <dbReference type="PROSITE" id="PS50268"/>
    </source>
</evidence>
<keyword evidence="13" id="KW-0677">Repeat</keyword>
<dbReference type="FunFam" id="2.60.40.60:FF:000011">
    <property type="entry name" value="Cadherin 1"/>
    <property type="match status" value="1"/>
</dbReference>
<feature type="domain" description="Cadherin" evidence="31">
    <location>
        <begin position="477"/>
        <end position="585"/>
    </location>
</feature>
<dbReference type="PROSITE" id="PS00232">
    <property type="entry name" value="CADHERIN_1"/>
    <property type="match status" value="2"/>
</dbReference>
<evidence type="ECO:0000256" key="1">
    <source>
        <dbReference type="ARBA" id="ARBA00004177"/>
    </source>
</evidence>
<dbReference type="InterPro" id="IPR039808">
    <property type="entry name" value="Cadherin"/>
</dbReference>
<keyword evidence="10 27" id="KW-0812">Transmembrane</keyword>
<keyword evidence="11" id="KW-0479">Metal-binding</keyword>
<evidence type="ECO:0000256" key="2">
    <source>
        <dbReference type="ARBA" id="ARBA00004251"/>
    </source>
</evidence>
<evidence type="ECO:0000256" key="7">
    <source>
        <dbReference type="ARBA" id="ARBA00022475"/>
    </source>
</evidence>
<accession>A0A8D0MLE2</accession>
<organism evidence="32 33">
    <name type="scientific">Sus scrofa</name>
    <name type="common">Pig</name>
    <dbReference type="NCBI Taxonomy" id="9823"/>
    <lineage>
        <taxon>Eukaryota</taxon>
        <taxon>Metazoa</taxon>
        <taxon>Chordata</taxon>
        <taxon>Craniata</taxon>
        <taxon>Vertebrata</taxon>
        <taxon>Euteleostomi</taxon>
        <taxon>Mammalia</taxon>
        <taxon>Eutheria</taxon>
        <taxon>Laurasiatheria</taxon>
        <taxon>Artiodactyla</taxon>
        <taxon>Suina</taxon>
        <taxon>Suidae</taxon>
        <taxon>Sus</taxon>
    </lineage>
</organism>
<dbReference type="Gene3D" id="2.60.40.60">
    <property type="entry name" value="Cadherins"/>
    <property type="match status" value="6"/>
</dbReference>
<dbReference type="PRINTS" id="PR00205">
    <property type="entry name" value="CADHERIN"/>
</dbReference>
<evidence type="ECO:0000256" key="12">
    <source>
        <dbReference type="ARBA" id="ARBA00022729"/>
    </source>
</evidence>
<keyword evidence="20 29" id="KW-0472">Membrane</keyword>
<keyword evidence="17" id="KW-0965">Cell junction</keyword>
<dbReference type="PANTHER" id="PTHR24027">
    <property type="entry name" value="CADHERIN-23"/>
    <property type="match status" value="1"/>
</dbReference>
<keyword evidence="19" id="KW-0333">Golgi apparatus</keyword>
<dbReference type="SUPFAM" id="SSF49313">
    <property type="entry name" value="Cadherin-like"/>
    <property type="match status" value="6"/>
</dbReference>
<keyword evidence="18 29" id="KW-1133">Transmembrane helix</keyword>
<feature type="compositionally biased region" description="Basic residues" evidence="28">
    <location>
        <begin position="119"/>
        <end position="128"/>
    </location>
</feature>
<feature type="transmembrane region" description="Helical" evidence="29">
    <location>
        <begin position="700"/>
        <end position="722"/>
    </location>
</feature>
<evidence type="ECO:0000256" key="4">
    <source>
        <dbReference type="ARBA" id="ARBA00004536"/>
    </source>
</evidence>
<evidence type="ECO:0000256" key="18">
    <source>
        <dbReference type="ARBA" id="ARBA00022989"/>
    </source>
</evidence>
<dbReference type="GO" id="GO:0005886">
    <property type="term" value="C:plasma membrane"/>
    <property type="evidence" value="ECO:0007669"/>
    <property type="project" value="UniProtKB-SubCell"/>
</dbReference>
<dbReference type="Pfam" id="PF01049">
    <property type="entry name" value="CADH_Y-type_LIR"/>
    <property type="match status" value="1"/>
</dbReference>
<evidence type="ECO:0000256" key="21">
    <source>
        <dbReference type="ARBA" id="ARBA00023180"/>
    </source>
</evidence>
<dbReference type="GO" id="GO:0005509">
    <property type="term" value="F:calcium ion binding"/>
    <property type="evidence" value="ECO:0007669"/>
    <property type="project" value="UniProtKB-UniRule"/>
</dbReference>
<dbReference type="FunFam" id="2.60.40.60:FF:000022">
    <property type="entry name" value="Cadherin 2"/>
    <property type="match status" value="1"/>
</dbReference>
<evidence type="ECO:0000256" key="24">
    <source>
        <dbReference type="ARBA" id="ARBA00032684"/>
    </source>
</evidence>
<evidence type="ECO:0000256" key="11">
    <source>
        <dbReference type="ARBA" id="ARBA00022723"/>
    </source>
</evidence>
<evidence type="ECO:0000256" key="9">
    <source>
        <dbReference type="ARBA" id="ARBA00022685"/>
    </source>
</evidence>
<evidence type="ECO:0000256" key="3">
    <source>
        <dbReference type="ARBA" id="ARBA00004496"/>
    </source>
</evidence>
<dbReference type="InterPro" id="IPR027397">
    <property type="entry name" value="Catenin-bd_sf"/>
</dbReference>
<evidence type="ECO:0000313" key="32">
    <source>
        <dbReference type="Ensembl" id="ENSSSCP00015004367.1"/>
    </source>
</evidence>
<dbReference type="FunFam" id="2.60.40.60:FF:000027">
    <property type="entry name" value="Cadherin 2"/>
    <property type="match status" value="1"/>
</dbReference>
<evidence type="ECO:0000256" key="16">
    <source>
        <dbReference type="ARBA" id="ARBA00022889"/>
    </source>
</evidence>
<keyword evidence="15 26" id="KW-0106">Calcium</keyword>
<evidence type="ECO:0000256" key="14">
    <source>
        <dbReference type="ARBA" id="ARBA00022753"/>
    </source>
</evidence>
<feature type="signal peptide" evidence="30">
    <location>
        <begin position="1"/>
        <end position="22"/>
    </location>
</feature>
<dbReference type="PROSITE" id="PS50268">
    <property type="entry name" value="CADHERIN_2"/>
    <property type="match status" value="4"/>
</dbReference>
<dbReference type="GO" id="GO:0030057">
    <property type="term" value="C:desmosome"/>
    <property type="evidence" value="ECO:0007669"/>
    <property type="project" value="UniProtKB-SubCell"/>
</dbReference>
<dbReference type="SMART" id="SM01055">
    <property type="entry name" value="Cadherin_pro"/>
    <property type="match status" value="1"/>
</dbReference>
<evidence type="ECO:0000313" key="33">
    <source>
        <dbReference type="Proteomes" id="UP000694726"/>
    </source>
</evidence>
<evidence type="ECO:0000256" key="26">
    <source>
        <dbReference type="PROSITE-ProRule" id="PRU00043"/>
    </source>
</evidence>
<dbReference type="FunFam" id="2.60.40.60:FF:000019">
    <property type="entry name" value="Cadherin 2"/>
    <property type="match status" value="1"/>
</dbReference>
<protein>
    <recommendedName>
        <fullName evidence="22">Cadherin-1</fullName>
    </recommendedName>
    <alternativeName>
        <fullName evidence="24">Epithelial cadherin</fullName>
    </alternativeName>
</protein>
<evidence type="ECO:0000256" key="25">
    <source>
        <dbReference type="ARBA" id="ARBA00059145"/>
    </source>
</evidence>
<keyword evidence="9" id="KW-0165">Cleavage on pair of basic residues</keyword>
<evidence type="ECO:0000256" key="6">
    <source>
        <dbReference type="ARBA" id="ARBA00004601"/>
    </source>
</evidence>
<feature type="domain" description="Cadherin" evidence="31">
    <location>
        <begin position="253"/>
        <end position="365"/>
    </location>
</feature>
<evidence type="ECO:0000256" key="20">
    <source>
        <dbReference type="ARBA" id="ARBA00023136"/>
    </source>
</evidence>
<evidence type="ECO:0000256" key="27">
    <source>
        <dbReference type="RuleBase" id="RU003318"/>
    </source>
</evidence>
<keyword evidence="8" id="KW-0963">Cytoplasm</keyword>
<dbReference type="Ensembl" id="ENSSSCT00015011093.1">
    <property type="protein sequence ID" value="ENSSSCP00015004367.1"/>
    <property type="gene ID" value="ENSSSCG00015007701.1"/>
</dbReference>
<dbReference type="AlphaFoldDB" id="A0A8D0MLE2"/>
<feature type="domain" description="Cadherin" evidence="31">
    <location>
        <begin position="207"/>
        <end position="252"/>
    </location>
</feature>
<feature type="region of interest" description="Disordered" evidence="28">
    <location>
        <begin position="778"/>
        <end position="799"/>
    </location>
</feature>
<dbReference type="Gene3D" id="4.10.900.10">
    <property type="entry name" value="TCF3-CBD (Catenin binding domain)"/>
    <property type="match status" value="1"/>
</dbReference>
<dbReference type="InterPro" id="IPR014868">
    <property type="entry name" value="Cadherin_pro_dom"/>
</dbReference>
<dbReference type="PANTHER" id="PTHR24027:SF319">
    <property type="entry name" value="CADHERIN-1"/>
    <property type="match status" value="1"/>
</dbReference>
<dbReference type="InterPro" id="IPR020894">
    <property type="entry name" value="Cadherin_CS"/>
</dbReference>